<evidence type="ECO:0000256" key="1">
    <source>
        <dbReference type="SAM" id="Phobius"/>
    </source>
</evidence>
<protein>
    <submittedName>
        <fullName evidence="2">Uncharacterized protein</fullName>
    </submittedName>
</protein>
<keyword evidence="1" id="KW-0472">Membrane</keyword>
<proteinExistence type="predicted"/>
<name>A0A9D1WFQ7_9FIRM</name>
<accession>A0A9D1WFQ7</accession>
<feature type="non-terminal residue" evidence="2">
    <location>
        <position position="63"/>
    </location>
</feature>
<feature type="transmembrane region" description="Helical" evidence="1">
    <location>
        <begin position="12"/>
        <end position="32"/>
    </location>
</feature>
<gene>
    <name evidence="2" type="ORF">IAA45_01300</name>
</gene>
<keyword evidence="1" id="KW-0812">Transmembrane</keyword>
<keyword evidence="1" id="KW-1133">Transmembrane helix</keyword>
<reference evidence="2" key="1">
    <citation type="journal article" date="2021" name="PeerJ">
        <title>Extensive microbial diversity within the chicken gut microbiome revealed by metagenomics and culture.</title>
        <authorList>
            <person name="Gilroy R."/>
            <person name="Ravi A."/>
            <person name="Getino M."/>
            <person name="Pursley I."/>
            <person name="Horton D.L."/>
            <person name="Alikhan N.F."/>
            <person name="Baker D."/>
            <person name="Gharbi K."/>
            <person name="Hall N."/>
            <person name="Watson M."/>
            <person name="Adriaenssens E.M."/>
            <person name="Foster-Nyarko E."/>
            <person name="Jarju S."/>
            <person name="Secka A."/>
            <person name="Antonio M."/>
            <person name="Oren A."/>
            <person name="Chaudhuri R.R."/>
            <person name="La Ragione R."/>
            <person name="Hildebrand F."/>
            <person name="Pallen M.J."/>
        </authorList>
    </citation>
    <scope>NUCLEOTIDE SEQUENCE</scope>
    <source>
        <strain evidence="2">ChiSjej1B19-8411</strain>
    </source>
</reference>
<dbReference type="Proteomes" id="UP000886817">
    <property type="component" value="Unassembled WGS sequence"/>
</dbReference>
<organism evidence="2 3">
    <name type="scientific">Candidatus Blautia gallistercoris</name>
    <dbReference type="NCBI Taxonomy" id="2838490"/>
    <lineage>
        <taxon>Bacteria</taxon>
        <taxon>Bacillati</taxon>
        <taxon>Bacillota</taxon>
        <taxon>Clostridia</taxon>
        <taxon>Lachnospirales</taxon>
        <taxon>Lachnospiraceae</taxon>
        <taxon>Blautia</taxon>
    </lineage>
</organism>
<dbReference type="AlphaFoldDB" id="A0A9D1WFQ7"/>
<evidence type="ECO:0000313" key="3">
    <source>
        <dbReference type="Proteomes" id="UP000886817"/>
    </source>
</evidence>
<reference evidence="2" key="2">
    <citation type="submission" date="2021-04" db="EMBL/GenBank/DDBJ databases">
        <authorList>
            <person name="Gilroy R."/>
        </authorList>
    </citation>
    <scope>NUCLEOTIDE SEQUENCE</scope>
    <source>
        <strain evidence="2">ChiSjej1B19-8411</strain>
    </source>
</reference>
<comment type="caution">
    <text evidence="2">The sequence shown here is derived from an EMBL/GenBank/DDBJ whole genome shotgun (WGS) entry which is preliminary data.</text>
</comment>
<evidence type="ECO:0000313" key="2">
    <source>
        <dbReference type="EMBL" id="HIX58341.1"/>
    </source>
</evidence>
<sequence>MQLPKAEEYTEVALFSCFSAVLYLGAVSNCFGGTVSSVIRIRLLSVLLLFYIEIKGKGAADLP</sequence>
<dbReference type="EMBL" id="DXEX01000037">
    <property type="protein sequence ID" value="HIX58341.1"/>
    <property type="molecule type" value="Genomic_DNA"/>
</dbReference>